<dbReference type="EMBL" id="DF142852">
    <property type="protein sequence ID" value="GAA47744.1"/>
    <property type="molecule type" value="Genomic_DNA"/>
</dbReference>
<sequence>MELLDRHPSFQKGSRTSCENHRGISLVSVASKVLSGIILRRLMDYRERQTRENQ</sequence>
<keyword evidence="1" id="KW-0808">Transferase</keyword>
<evidence type="ECO:0000313" key="2">
    <source>
        <dbReference type="Proteomes" id="UP000008909"/>
    </source>
</evidence>
<proteinExistence type="predicted"/>
<protein>
    <submittedName>
        <fullName evidence="1">Protein kinase</fullName>
    </submittedName>
</protein>
<dbReference type="Proteomes" id="UP000008909">
    <property type="component" value="Unassembled WGS sequence"/>
</dbReference>
<keyword evidence="1" id="KW-0418">Kinase</keyword>
<gene>
    <name evidence="1" type="ORF">CLF_100749</name>
</gene>
<accession>G7Y458</accession>
<feature type="non-terminal residue" evidence="1">
    <location>
        <position position="54"/>
    </location>
</feature>
<reference evidence="1" key="1">
    <citation type="journal article" date="2011" name="Genome Biol.">
        <title>The draft genome of the carcinogenic human liver fluke Clonorchis sinensis.</title>
        <authorList>
            <person name="Wang X."/>
            <person name="Chen W."/>
            <person name="Huang Y."/>
            <person name="Sun J."/>
            <person name="Men J."/>
            <person name="Liu H."/>
            <person name="Luo F."/>
            <person name="Guo L."/>
            <person name="Lv X."/>
            <person name="Deng C."/>
            <person name="Zhou C."/>
            <person name="Fan Y."/>
            <person name="Li X."/>
            <person name="Huang L."/>
            <person name="Hu Y."/>
            <person name="Liang C."/>
            <person name="Hu X."/>
            <person name="Xu J."/>
            <person name="Yu X."/>
        </authorList>
    </citation>
    <scope>NUCLEOTIDE SEQUENCE [LARGE SCALE GENOMIC DNA]</scope>
    <source>
        <strain evidence="1">Henan</strain>
    </source>
</reference>
<dbReference type="GO" id="GO:0016301">
    <property type="term" value="F:kinase activity"/>
    <property type="evidence" value="ECO:0007669"/>
    <property type="project" value="UniProtKB-KW"/>
</dbReference>
<organism evidence="1 2">
    <name type="scientific">Clonorchis sinensis</name>
    <name type="common">Chinese liver fluke</name>
    <dbReference type="NCBI Taxonomy" id="79923"/>
    <lineage>
        <taxon>Eukaryota</taxon>
        <taxon>Metazoa</taxon>
        <taxon>Spiralia</taxon>
        <taxon>Lophotrochozoa</taxon>
        <taxon>Platyhelminthes</taxon>
        <taxon>Trematoda</taxon>
        <taxon>Digenea</taxon>
        <taxon>Opisthorchiida</taxon>
        <taxon>Opisthorchiata</taxon>
        <taxon>Opisthorchiidae</taxon>
        <taxon>Clonorchis</taxon>
    </lineage>
</organism>
<reference key="2">
    <citation type="submission" date="2011-10" db="EMBL/GenBank/DDBJ databases">
        <title>The genome and transcriptome sequence of Clonorchis sinensis provide insights into the carcinogenic liver fluke.</title>
        <authorList>
            <person name="Wang X."/>
            <person name="Huang Y."/>
            <person name="Chen W."/>
            <person name="Liu H."/>
            <person name="Guo L."/>
            <person name="Chen Y."/>
            <person name="Luo F."/>
            <person name="Zhou W."/>
            <person name="Sun J."/>
            <person name="Mao Q."/>
            <person name="Liang P."/>
            <person name="Zhou C."/>
            <person name="Tian Y."/>
            <person name="Men J."/>
            <person name="Lv X."/>
            <person name="Huang L."/>
            <person name="Zhou J."/>
            <person name="Hu Y."/>
            <person name="Li R."/>
            <person name="Zhang F."/>
            <person name="Lei H."/>
            <person name="Li X."/>
            <person name="Hu X."/>
            <person name="Liang C."/>
            <person name="Xu J."/>
            <person name="Wu Z."/>
            <person name="Yu X."/>
        </authorList>
    </citation>
    <scope>NUCLEOTIDE SEQUENCE</scope>
    <source>
        <strain>Henan</strain>
    </source>
</reference>
<name>G7Y458_CLOSI</name>
<evidence type="ECO:0000313" key="1">
    <source>
        <dbReference type="EMBL" id="GAA47744.1"/>
    </source>
</evidence>
<dbReference type="AlphaFoldDB" id="G7Y458"/>
<keyword evidence="2" id="KW-1185">Reference proteome</keyword>